<evidence type="ECO:0000313" key="7">
    <source>
        <dbReference type="EMBL" id="TFH76807.1"/>
    </source>
</evidence>
<accession>A0A4Y8V9S1</accession>
<dbReference type="RefSeq" id="WP_134828497.1">
    <property type="nucleotide sequence ID" value="NZ_SPDQ01000027.1"/>
</dbReference>
<dbReference type="AlphaFoldDB" id="A0A4Y8V9S1"/>
<keyword evidence="4 5" id="KW-0472">Membrane</keyword>
<keyword evidence="3 5" id="KW-1133">Transmembrane helix</keyword>
<evidence type="ECO:0000256" key="4">
    <source>
        <dbReference type="ARBA" id="ARBA00023136"/>
    </source>
</evidence>
<keyword evidence="2 5" id="KW-0812">Transmembrane</keyword>
<evidence type="ECO:0000256" key="2">
    <source>
        <dbReference type="ARBA" id="ARBA00022692"/>
    </source>
</evidence>
<comment type="subcellular location">
    <subcellularLocation>
        <location evidence="1">Cell membrane</location>
        <topology evidence="1">Multi-pass membrane protein</topology>
    </subcellularLocation>
</comment>
<dbReference type="Proteomes" id="UP000297555">
    <property type="component" value="Unassembled WGS sequence"/>
</dbReference>
<organism evidence="7 8">
    <name type="scientific">Pseudomonas kribbensis</name>
    <dbReference type="NCBI Taxonomy" id="1628086"/>
    <lineage>
        <taxon>Bacteria</taxon>
        <taxon>Pseudomonadati</taxon>
        <taxon>Pseudomonadota</taxon>
        <taxon>Gammaproteobacteria</taxon>
        <taxon>Pseudomonadales</taxon>
        <taxon>Pseudomonadaceae</taxon>
        <taxon>Pseudomonas</taxon>
    </lineage>
</organism>
<feature type="domain" description="ABC transmembrane type-1" evidence="6">
    <location>
        <begin position="5"/>
        <end position="274"/>
    </location>
</feature>
<gene>
    <name evidence="7" type="ORF">E4J90_27510</name>
</gene>
<dbReference type="InterPro" id="IPR011527">
    <property type="entry name" value="ABC1_TM_dom"/>
</dbReference>
<sequence>MKNNLIIFCFGVGISIATSAPPYLIGNSINLHLASDNLYLYALASASLFIIITPPLKLAANIYIQRTTSNTRYILKKTILTYLLNTRLQTKRKLGERIELIDGDVDGSTYLYHSVYFDISLNGSIIIAALVITALYHPLLALAPLSGLLYATAAYFLTRRNSYSLFSDYIQKNTTTIGNICEHLYDATPYADRLELDIKNVKRLAFRSSLKASTFESVSGSCYPVAMLVLFLVSTHLLRSGDSNIGAIFASTIYLERVLSPTMSLISIYYSSREASYRRSRIRSYELQNEGH</sequence>
<name>A0A4Y8V9S1_9PSED</name>
<keyword evidence="7" id="KW-0547">Nucleotide-binding</keyword>
<dbReference type="GO" id="GO:0005524">
    <property type="term" value="F:ATP binding"/>
    <property type="evidence" value="ECO:0007669"/>
    <property type="project" value="UniProtKB-KW"/>
</dbReference>
<evidence type="ECO:0000313" key="8">
    <source>
        <dbReference type="Proteomes" id="UP000297555"/>
    </source>
</evidence>
<proteinExistence type="predicted"/>
<feature type="transmembrane region" description="Helical" evidence="5">
    <location>
        <begin position="115"/>
        <end position="133"/>
    </location>
</feature>
<dbReference type="OrthoDB" id="6873832at2"/>
<dbReference type="SUPFAM" id="SSF90123">
    <property type="entry name" value="ABC transporter transmembrane region"/>
    <property type="match status" value="1"/>
</dbReference>
<dbReference type="GO" id="GO:0140359">
    <property type="term" value="F:ABC-type transporter activity"/>
    <property type="evidence" value="ECO:0007669"/>
    <property type="project" value="InterPro"/>
</dbReference>
<dbReference type="GO" id="GO:0005886">
    <property type="term" value="C:plasma membrane"/>
    <property type="evidence" value="ECO:0007669"/>
    <property type="project" value="UniProtKB-SubCell"/>
</dbReference>
<evidence type="ECO:0000259" key="6">
    <source>
        <dbReference type="PROSITE" id="PS50929"/>
    </source>
</evidence>
<protein>
    <submittedName>
        <fullName evidence="7">ABC transporter ATP-binding protein</fullName>
    </submittedName>
</protein>
<comment type="caution">
    <text evidence="7">The sequence shown here is derived from an EMBL/GenBank/DDBJ whole genome shotgun (WGS) entry which is preliminary data.</text>
</comment>
<evidence type="ECO:0000256" key="5">
    <source>
        <dbReference type="SAM" id="Phobius"/>
    </source>
</evidence>
<evidence type="ECO:0000256" key="3">
    <source>
        <dbReference type="ARBA" id="ARBA00022989"/>
    </source>
</evidence>
<dbReference type="EMBL" id="SPDQ01000027">
    <property type="protein sequence ID" value="TFH76807.1"/>
    <property type="molecule type" value="Genomic_DNA"/>
</dbReference>
<keyword evidence="7" id="KW-0067">ATP-binding</keyword>
<evidence type="ECO:0000256" key="1">
    <source>
        <dbReference type="ARBA" id="ARBA00004651"/>
    </source>
</evidence>
<dbReference type="Gene3D" id="1.20.1560.10">
    <property type="entry name" value="ABC transporter type 1, transmembrane domain"/>
    <property type="match status" value="1"/>
</dbReference>
<dbReference type="InterPro" id="IPR036640">
    <property type="entry name" value="ABC1_TM_sf"/>
</dbReference>
<reference evidence="7 8" key="1">
    <citation type="submission" date="2019-03" db="EMBL/GenBank/DDBJ databases">
        <title>Draft genome sequence of humic substances-degrading Pseudomonas kribbensis CHA-19 from forest soil.</title>
        <authorList>
            <person name="Kim D."/>
        </authorList>
    </citation>
    <scope>NUCLEOTIDE SEQUENCE [LARGE SCALE GENOMIC DNA]</scope>
    <source>
        <strain evidence="7 8">CHA-19</strain>
    </source>
</reference>
<feature type="transmembrane region" description="Helical" evidence="5">
    <location>
        <begin position="38"/>
        <end position="56"/>
    </location>
</feature>
<dbReference type="PROSITE" id="PS50929">
    <property type="entry name" value="ABC_TM1F"/>
    <property type="match status" value="1"/>
</dbReference>